<dbReference type="SUPFAM" id="SSF53807">
    <property type="entry name" value="Helical backbone' metal receptor"/>
    <property type="match status" value="1"/>
</dbReference>
<comment type="similarity">
    <text evidence="2 6">Belongs to the bacterial solute-binding protein 9 family.</text>
</comment>
<evidence type="ECO:0000256" key="1">
    <source>
        <dbReference type="ARBA" id="ARBA00004196"/>
    </source>
</evidence>
<dbReference type="Proteomes" id="UP001596495">
    <property type="component" value="Unassembled WGS sequence"/>
</dbReference>
<name>A0ABW2REH0_9BURK</name>
<comment type="caution">
    <text evidence="9">The sequence shown here is derived from an EMBL/GenBank/DDBJ whole genome shotgun (WGS) entry which is preliminary data.</text>
</comment>
<proteinExistence type="inferred from homology"/>
<dbReference type="CDD" id="cd01137">
    <property type="entry name" value="PsaA"/>
    <property type="match status" value="1"/>
</dbReference>
<dbReference type="RefSeq" id="WP_382260129.1">
    <property type="nucleotide sequence ID" value="NZ_JBHTBX010000019.1"/>
</dbReference>
<accession>A0ABW2REH0</accession>
<feature type="compositionally biased region" description="Basic residues" evidence="7">
    <location>
        <begin position="129"/>
        <end position="139"/>
    </location>
</feature>
<evidence type="ECO:0000256" key="3">
    <source>
        <dbReference type="ARBA" id="ARBA00022448"/>
    </source>
</evidence>
<evidence type="ECO:0000256" key="2">
    <source>
        <dbReference type="ARBA" id="ARBA00011028"/>
    </source>
</evidence>
<evidence type="ECO:0000256" key="5">
    <source>
        <dbReference type="ARBA" id="ARBA00022729"/>
    </source>
</evidence>
<dbReference type="InterPro" id="IPR050492">
    <property type="entry name" value="Bact_metal-bind_prot9"/>
</dbReference>
<sequence>MNLHPRRHTIAALAAIGALAFQPLTHAQTSAPVKAVASFSILGDLVRQVGGERVQVDVLVGPGADAHVFQPSPSHAKQVAQAQVVFANGLGFEGWMQRLLDSAGYQGKPVLVSQGIKPLPSEGDDHDHKGGKHDHHHHHGGADPHAWQAVPNVITYVANIAKGLCAADAAGCDTYQKNAGAYTDQLRALDAEIKAIWATIPAAQRKLITSHDAFGYYARAYGVKFLAPQGVSTDSEASAKGVAQLVRQIKKEKTKALFVESISDPRLIEQIGREAGVKPAGELFSDALSDASGPAGTYVAMMRTNTQAMAQAIRGR</sequence>
<dbReference type="InterPro" id="IPR006127">
    <property type="entry name" value="ZnuA-like"/>
</dbReference>
<evidence type="ECO:0000313" key="9">
    <source>
        <dbReference type="EMBL" id="MFC7436471.1"/>
    </source>
</evidence>
<feature type="region of interest" description="Disordered" evidence="7">
    <location>
        <begin position="115"/>
        <end position="144"/>
    </location>
</feature>
<evidence type="ECO:0000313" key="10">
    <source>
        <dbReference type="Proteomes" id="UP001596495"/>
    </source>
</evidence>
<keyword evidence="5 8" id="KW-0732">Signal</keyword>
<dbReference type="PRINTS" id="PR00691">
    <property type="entry name" value="ADHESINB"/>
</dbReference>
<dbReference type="InterPro" id="IPR006129">
    <property type="entry name" value="AdhesinB"/>
</dbReference>
<gene>
    <name evidence="9" type="ORF">ACFQNJ_18340</name>
</gene>
<keyword evidence="10" id="KW-1185">Reference proteome</keyword>
<protein>
    <submittedName>
        <fullName evidence="9">Metal ABC transporter substrate-binding protein</fullName>
    </submittedName>
</protein>
<dbReference type="EMBL" id="JBHTBX010000019">
    <property type="protein sequence ID" value="MFC7436471.1"/>
    <property type="molecule type" value="Genomic_DNA"/>
</dbReference>
<evidence type="ECO:0000256" key="6">
    <source>
        <dbReference type="RuleBase" id="RU003512"/>
    </source>
</evidence>
<comment type="subcellular location">
    <subcellularLocation>
        <location evidence="1">Cell envelope</location>
    </subcellularLocation>
</comment>
<dbReference type="InterPro" id="IPR006128">
    <property type="entry name" value="Lipoprotein_PsaA-like"/>
</dbReference>
<dbReference type="Pfam" id="PF01297">
    <property type="entry name" value="ZnuA"/>
    <property type="match status" value="1"/>
</dbReference>
<dbReference type="PANTHER" id="PTHR42953">
    <property type="entry name" value="HIGH-AFFINITY ZINC UPTAKE SYSTEM PROTEIN ZNUA-RELATED"/>
    <property type="match status" value="1"/>
</dbReference>
<dbReference type="PANTHER" id="PTHR42953:SF1">
    <property type="entry name" value="METAL-BINDING PROTEIN HI_0362-RELATED"/>
    <property type="match status" value="1"/>
</dbReference>
<evidence type="ECO:0000256" key="8">
    <source>
        <dbReference type="SAM" id="SignalP"/>
    </source>
</evidence>
<evidence type="ECO:0000256" key="7">
    <source>
        <dbReference type="SAM" id="MobiDB-lite"/>
    </source>
</evidence>
<dbReference type="Gene3D" id="3.40.50.1980">
    <property type="entry name" value="Nitrogenase molybdenum iron protein domain"/>
    <property type="match status" value="2"/>
</dbReference>
<dbReference type="PRINTS" id="PR00690">
    <property type="entry name" value="ADHESNFAMILY"/>
</dbReference>
<evidence type="ECO:0000256" key="4">
    <source>
        <dbReference type="ARBA" id="ARBA00022723"/>
    </source>
</evidence>
<reference evidence="10" key="1">
    <citation type="journal article" date="2019" name="Int. J. Syst. Evol. Microbiol.">
        <title>The Global Catalogue of Microorganisms (GCM) 10K type strain sequencing project: providing services to taxonomists for standard genome sequencing and annotation.</title>
        <authorList>
            <consortium name="The Broad Institute Genomics Platform"/>
            <consortium name="The Broad Institute Genome Sequencing Center for Infectious Disease"/>
            <person name="Wu L."/>
            <person name="Ma J."/>
        </authorList>
    </citation>
    <scope>NUCLEOTIDE SEQUENCE [LARGE SCALE GENOMIC DNA]</scope>
    <source>
        <strain evidence="10">CCUG 54518</strain>
    </source>
</reference>
<feature type="signal peptide" evidence="8">
    <location>
        <begin position="1"/>
        <end position="27"/>
    </location>
</feature>
<keyword evidence="3 6" id="KW-0813">Transport</keyword>
<keyword evidence="4" id="KW-0479">Metal-binding</keyword>
<feature type="chain" id="PRO_5045260766" evidence="8">
    <location>
        <begin position="28"/>
        <end position="316"/>
    </location>
</feature>
<organism evidence="9 10">
    <name type="scientific">Hydrogenophaga bisanensis</name>
    <dbReference type="NCBI Taxonomy" id="439611"/>
    <lineage>
        <taxon>Bacteria</taxon>
        <taxon>Pseudomonadati</taxon>
        <taxon>Pseudomonadota</taxon>
        <taxon>Betaproteobacteria</taxon>
        <taxon>Burkholderiales</taxon>
        <taxon>Comamonadaceae</taxon>
        <taxon>Hydrogenophaga</taxon>
    </lineage>
</organism>